<evidence type="ECO:0000313" key="3">
    <source>
        <dbReference type="EMBL" id="KAF1999756.1"/>
    </source>
</evidence>
<dbReference type="Pfam" id="PF25534">
    <property type="entry name" value="DUF7918"/>
    <property type="match status" value="1"/>
</dbReference>
<protein>
    <recommendedName>
        <fullName evidence="2">DUF7918 domain-containing protein</fullName>
    </recommendedName>
</protein>
<dbReference type="OrthoDB" id="436496at2759"/>
<dbReference type="InterPro" id="IPR057678">
    <property type="entry name" value="DUF7918"/>
</dbReference>
<proteinExistence type="predicted"/>
<accession>A0A6A5WQ88</accession>
<keyword evidence="4" id="KW-1185">Reference proteome</keyword>
<name>A0A6A5WQ88_9PLEO</name>
<gene>
    <name evidence="3" type="ORF">P154DRAFT_620700</name>
</gene>
<dbReference type="Proteomes" id="UP000799779">
    <property type="component" value="Unassembled WGS sequence"/>
</dbReference>
<sequence>MPTYRSINIELHSQFDIETLPEYFPRSQAYYTKQDITATIPKLIDDQTSTCSVYVPVLPSSQFWVSYSISPPVPEGQQFLFKLFINGAHVVSWSCGKEEEYKGKTMFGLYERELDDEGKKRVEKRAFFFSAVGDDGNWKGVKDIFDLDACVEIHVHRAHGRRRMVREIEEFTTSSYSKKARGIDLVNAGRAGPEHPKRFYKFALIDPVDRPFATFRYFYRTWKQLQELGVLDEESDLSDASLEDYQYGPVIASPQKRKPCTTRVTDDVDEVDKANDVFAPDSTSTKASPARPYYIPRGAPGSERNLSPNGSDDAVANRHSGTGTPPRFYRLSVPPALKLEPSNMPSTNLPTIPRKIGSVSSLSYRPHPAYPVETWAMRTPSPVKSVRDGIKTPPMKERKAFSAASSLISVVASAWKRRGTPTSGTSSRAGNSRNALRTVSDELD</sequence>
<feature type="region of interest" description="Disordered" evidence="1">
    <location>
        <begin position="272"/>
        <end position="330"/>
    </location>
</feature>
<feature type="region of interest" description="Disordered" evidence="1">
    <location>
        <begin position="415"/>
        <end position="444"/>
    </location>
</feature>
<evidence type="ECO:0000256" key="1">
    <source>
        <dbReference type="SAM" id="MobiDB-lite"/>
    </source>
</evidence>
<feature type="compositionally biased region" description="Polar residues" evidence="1">
    <location>
        <begin position="420"/>
        <end position="437"/>
    </location>
</feature>
<dbReference type="AlphaFoldDB" id="A0A6A5WQ88"/>
<reference evidence="3" key="1">
    <citation type="journal article" date="2020" name="Stud. Mycol.">
        <title>101 Dothideomycetes genomes: a test case for predicting lifestyles and emergence of pathogens.</title>
        <authorList>
            <person name="Haridas S."/>
            <person name="Albert R."/>
            <person name="Binder M."/>
            <person name="Bloem J."/>
            <person name="Labutti K."/>
            <person name="Salamov A."/>
            <person name="Andreopoulos B."/>
            <person name="Baker S."/>
            <person name="Barry K."/>
            <person name="Bills G."/>
            <person name="Bluhm B."/>
            <person name="Cannon C."/>
            <person name="Castanera R."/>
            <person name="Culley D."/>
            <person name="Daum C."/>
            <person name="Ezra D."/>
            <person name="Gonzalez J."/>
            <person name="Henrissat B."/>
            <person name="Kuo A."/>
            <person name="Liang C."/>
            <person name="Lipzen A."/>
            <person name="Lutzoni F."/>
            <person name="Magnuson J."/>
            <person name="Mondo S."/>
            <person name="Nolan M."/>
            <person name="Ohm R."/>
            <person name="Pangilinan J."/>
            <person name="Park H.-J."/>
            <person name="Ramirez L."/>
            <person name="Alfaro M."/>
            <person name="Sun H."/>
            <person name="Tritt A."/>
            <person name="Yoshinaga Y."/>
            <person name="Zwiers L.-H."/>
            <person name="Turgeon B."/>
            <person name="Goodwin S."/>
            <person name="Spatafora J."/>
            <person name="Crous P."/>
            <person name="Grigoriev I."/>
        </authorList>
    </citation>
    <scope>NUCLEOTIDE SEQUENCE</scope>
    <source>
        <strain evidence="3">CBS 123094</strain>
    </source>
</reference>
<evidence type="ECO:0000259" key="2">
    <source>
        <dbReference type="Pfam" id="PF25534"/>
    </source>
</evidence>
<organism evidence="3 4">
    <name type="scientific">Amniculicola lignicola CBS 123094</name>
    <dbReference type="NCBI Taxonomy" id="1392246"/>
    <lineage>
        <taxon>Eukaryota</taxon>
        <taxon>Fungi</taxon>
        <taxon>Dikarya</taxon>
        <taxon>Ascomycota</taxon>
        <taxon>Pezizomycotina</taxon>
        <taxon>Dothideomycetes</taxon>
        <taxon>Pleosporomycetidae</taxon>
        <taxon>Pleosporales</taxon>
        <taxon>Amniculicolaceae</taxon>
        <taxon>Amniculicola</taxon>
    </lineage>
</organism>
<dbReference type="EMBL" id="ML977593">
    <property type="protein sequence ID" value="KAF1999756.1"/>
    <property type="molecule type" value="Genomic_DNA"/>
</dbReference>
<evidence type="ECO:0000313" key="4">
    <source>
        <dbReference type="Proteomes" id="UP000799779"/>
    </source>
</evidence>
<feature type="domain" description="DUF7918" evidence="2">
    <location>
        <begin position="45"/>
        <end position="231"/>
    </location>
</feature>